<organism evidence="2 3">
    <name type="scientific">Trichinella nelsoni</name>
    <dbReference type="NCBI Taxonomy" id="6336"/>
    <lineage>
        <taxon>Eukaryota</taxon>
        <taxon>Metazoa</taxon>
        <taxon>Ecdysozoa</taxon>
        <taxon>Nematoda</taxon>
        <taxon>Enoplea</taxon>
        <taxon>Dorylaimia</taxon>
        <taxon>Trichinellida</taxon>
        <taxon>Trichinellidae</taxon>
        <taxon>Trichinella</taxon>
    </lineage>
</organism>
<accession>A0A0V0S768</accession>
<dbReference type="Proteomes" id="UP000054630">
    <property type="component" value="Unassembled WGS sequence"/>
</dbReference>
<dbReference type="EMBL" id="JYDL01000212">
    <property type="protein sequence ID" value="KRX13263.1"/>
    <property type="molecule type" value="Genomic_DNA"/>
</dbReference>
<dbReference type="OrthoDB" id="10069396at2759"/>
<evidence type="ECO:0000313" key="3">
    <source>
        <dbReference type="Proteomes" id="UP000054630"/>
    </source>
</evidence>
<reference evidence="2 3" key="1">
    <citation type="submission" date="2015-01" db="EMBL/GenBank/DDBJ databases">
        <title>Evolution of Trichinella species and genotypes.</title>
        <authorList>
            <person name="Korhonen P.K."/>
            <person name="Edoardo P."/>
            <person name="Giuseppe L.R."/>
            <person name="Gasser R.B."/>
        </authorList>
    </citation>
    <scope>NUCLEOTIDE SEQUENCE [LARGE SCALE GENOMIC DNA]</scope>
    <source>
        <strain evidence="2">ISS37</strain>
    </source>
</reference>
<dbReference type="AlphaFoldDB" id="A0A0V0S768"/>
<evidence type="ECO:0000313" key="2">
    <source>
        <dbReference type="EMBL" id="KRX22479.1"/>
    </source>
</evidence>
<comment type="caution">
    <text evidence="2">The sequence shown here is derived from an EMBL/GenBank/DDBJ whole genome shotgun (WGS) entry which is preliminary data.</text>
</comment>
<keyword evidence="3" id="KW-1185">Reference proteome</keyword>
<protein>
    <submittedName>
        <fullName evidence="2">Uncharacterized protein</fullName>
    </submittedName>
</protein>
<evidence type="ECO:0000313" key="1">
    <source>
        <dbReference type="EMBL" id="KRX13263.1"/>
    </source>
</evidence>
<dbReference type="EMBL" id="JYDL01000031">
    <property type="protein sequence ID" value="KRX22479.1"/>
    <property type="molecule type" value="Genomic_DNA"/>
</dbReference>
<gene>
    <name evidence="1" type="ORF">T07_10291</name>
    <name evidence="2" type="ORF">T07_2067</name>
</gene>
<proteinExistence type="predicted"/>
<name>A0A0V0S768_9BILA</name>
<sequence length="131" mass="15151">MPPYWRMTKSDRHFLSYNNKKIYQFHLNILSDPWMEHSKQFQNGTSRCSPFMFLLRANSHLCIAGSLGVVLQPQTVICDFETALIPALQGTFPGVNIQGCYFHYCQAVPRKVTDFGMRTSYIHEAETKKKV</sequence>